<dbReference type="PANTHER" id="PTHR45969:SF11">
    <property type="entry name" value="RING_U-BOX SUPERFAMILY PROTEIN"/>
    <property type="match status" value="1"/>
</dbReference>
<evidence type="ECO:0000256" key="3">
    <source>
        <dbReference type="ARBA" id="ARBA00022833"/>
    </source>
</evidence>
<feature type="transmembrane region" description="Helical" evidence="5">
    <location>
        <begin position="17"/>
        <end position="36"/>
    </location>
</feature>
<evidence type="ECO:0000256" key="2">
    <source>
        <dbReference type="ARBA" id="ARBA00022771"/>
    </source>
</evidence>
<protein>
    <submittedName>
        <fullName evidence="7">RING-H2 zinc finger protein RHA1a</fullName>
    </submittedName>
</protein>
<dbReference type="GO" id="GO:0061630">
    <property type="term" value="F:ubiquitin protein ligase activity"/>
    <property type="evidence" value="ECO:0007669"/>
    <property type="project" value="TreeGrafter"/>
</dbReference>
<dbReference type="Gene3D" id="3.30.40.10">
    <property type="entry name" value="Zinc/RING finger domain, C3HC4 (zinc finger)"/>
    <property type="match status" value="1"/>
</dbReference>
<feature type="domain" description="RING-type" evidence="6">
    <location>
        <begin position="93"/>
        <end position="139"/>
    </location>
</feature>
<evidence type="ECO:0000313" key="7">
    <source>
        <dbReference type="EMBL" id="KAB1209671.1"/>
    </source>
</evidence>
<accession>A0A6A1VAG7</accession>
<keyword evidence="5" id="KW-0812">Transmembrane</keyword>
<dbReference type="Pfam" id="PF13639">
    <property type="entry name" value="zf-RING_2"/>
    <property type="match status" value="1"/>
</dbReference>
<dbReference type="GO" id="GO:0016567">
    <property type="term" value="P:protein ubiquitination"/>
    <property type="evidence" value="ECO:0007669"/>
    <property type="project" value="TreeGrafter"/>
</dbReference>
<name>A0A6A1VAG7_9ROSI</name>
<keyword evidence="5" id="KW-1133">Transmembrane helix</keyword>
<dbReference type="SUPFAM" id="SSF57850">
    <property type="entry name" value="RING/U-box"/>
    <property type="match status" value="1"/>
</dbReference>
<comment type="caution">
    <text evidence="7">The sequence shown here is derived from an EMBL/GenBank/DDBJ whole genome shotgun (WGS) entry which is preliminary data.</text>
</comment>
<dbReference type="InterPro" id="IPR013083">
    <property type="entry name" value="Znf_RING/FYVE/PHD"/>
</dbReference>
<sequence>MGFSAEEYSSGLLVTHLLYKIALVIAVVRWVLSWFLRRRDRIRSLPSVSSGSDEMAFSPSTAASTQMIRDSLIVTTFEDLTERLPETRSWDTCAVCLNQLSMDDEIRELRNCCHVFHRECIDRWVDRDHENHVTCPLCRTPLLTSSQFHSLSCGSGTQPSWAVERLLYLFGDDLYCN</sequence>
<organism evidence="7 8">
    <name type="scientific">Morella rubra</name>
    <name type="common">Chinese bayberry</name>
    <dbReference type="NCBI Taxonomy" id="262757"/>
    <lineage>
        <taxon>Eukaryota</taxon>
        <taxon>Viridiplantae</taxon>
        <taxon>Streptophyta</taxon>
        <taxon>Embryophyta</taxon>
        <taxon>Tracheophyta</taxon>
        <taxon>Spermatophyta</taxon>
        <taxon>Magnoliopsida</taxon>
        <taxon>eudicotyledons</taxon>
        <taxon>Gunneridae</taxon>
        <taxon>Pentapetalae</taxon>
        <taxon>rosids</taxon>
        <taxon>fabids</taxon>
        <taxon>Fagales</taxon>
        <taxon>Myricaceae</taxon>
        <taxon>Morella</taxon>
    </lineage>
</organism>
<evidence type="ECO:0000256" key="1">
    <source>
        <dbReference type="ARBA" id="ARBA00022723"/>
    </source>
</evidence>
<gene>
    <name evidence="7" type="ORF">CJ030_MR6G029214</name>
</gene>
<dbReference type="GO" id="GO:0008270">
    <property type="term" value="F:zinc ion binding"/>
    <property type="evidence" value="ECO:0007669"/>
    <property type="project" value="UniProtKB-KW"/>
</dbReference>
<dbReference type="Proteomes" id="UP000516437">
    <property type="component" value="Chromosome 6"/>
</dbReference>
<dbReference type="EMBL" id="RXIC02000024">
    <property type="protein sequence ID" value="KAB1209671.1"/>
    <property type="molecule type" value="Genomic_DNA"/>
</dbReference>
<evidence type="ECO:0000259" key="6">
    <source>
        <dbReference type="PROSITE" id="PS50089"/>
    </source>
</evidence>
<dbReference type="SMART" id="SM00184">
    <property type="entry name" value="RING"/>
    <property type="match status" value="1"/>
</dbReference>
<dbReference type="OrthoDB" id="8062037at2759"/>
<evidence type="ECO:0000256" key="4">
    <source>
        <dbReference type="PROSITE-ProRule" id="PRU00175"/>
    </source>
</evidence>
<keyword evidence="3" id="KW-0862">Zinc</keyword>
<evidence type="ECO:0000313" key="8">
    <source>
        <dbReference type="Proteomes" id="UP000516437"/>
    </source>
</evidence>
<dbReference type="InterPro" id="IPR001841">
    <property type="entry name" value="Znf_RING"/>
</dbReference>
<keyword evidence="5" id="KW-0472">Membrane</keyword>
<keyword evidence="2 4" id="KW-0863">Zinc-finger</keyword>
<keyword evidence="1" id="KW-0479">Metal-binding</keyword>
<proteinExistence type="predicted"/>
<dbReference type="AlphaFoldDB" id="A0A6A1VAG7"/>
<keyword evidence="8" id="KW-1185">Reference proteome</keyword>
<evidence type="ECO:0000256" key="5">
    <source>
        <dbReference type="SAM" id="Phobius"/>
    </source>
</evidence>
<dbReference type="PANTHER" id="PTHR45969">
    <property type="entry name" value="RING ZINC FINGER PROTEIN-RELATED"/>
    <property type="match status" value="1"/>
</dbReference>
<reference evidence="7 8" key="1">
    <citation type="journal article" date="2019" name="Plant Biotechnol. J.">
        <title>The red bayberry genome and genetic basis of sex determination.</title>
        <authorList>
            <person name="Jia H.M."/>
            <person name="Jia H.J."/>
            <person name="Cai Q.L."/>
            <person name="Wang Y."/>
            <person name="Zhao H.B."/>
            <person name="Yang W.F."/>
            <person name="Wang G.Y."/>
            <person name="Li Y.H."/>
            <person name="Zhan D.L."/>
            <person name="Shen Y.T."/>
            <person name="Niu Q.F."/>
            <person name="Chang L."/>
            <person name="Qiu J."/>
            <person name="Zhao L."/>
            <person name="Xie H.B."/>
            <person name="Fu W.Y."/>
            <person name="Jin J."/>
            <person name="Li X.W."/>
            <person name="Jiao Y."/>
            <person name="Zhou C.C."/>
            <person name="Tu T."/>
            <person name="Chai C.Y."/>
            <person name="Gao J.L."/>
            <person name="Fan L.J."/>
            <person name="van de Weg E."/>
            <person name="Wang J.Y."/>
            <person name="Gao Z.S."/>
        </authorList>
    </citation>
    <scope>NUCLEOTIDE SEQUENCE [LARGE SCALE GENOMIC DNA]</scope>
    <source>
        <tissue evidence="7">Leaves</tissue>
    </source>
</reference>
<dbReference type="PROSITE" id="PS50089">
    <property type="entry name" value="ZF_RING_2"/>
    <property type="match status" value="1"/>
</dbReference>